<dbReference type="GeneID" id="94345504"/>
<comment type="caution">
    <text evidence="6">The sequence shown here is derived from an EMBL/GenBank/DDBJ whole genome shotgun (WGS) entry which is preliminary data.</text>
</comment>
<proteinExistence type="predicted"/>
<organism evidence="6 7">
    <name type="scientific">Bremia lactucae</name>
    <name type="common">Lettuce downy mildew</name>
    <dbReference type="NCBI Taxonomy" id="4779"/>
    <lineage>
        <taxon>Eukaryota</taxon>
        <taxon>Sar</taxon>
        <taxon>Stramenopiles</taxon>
        <taxon>Oomycota</taxon>
        <taxon>Peronosporomycetes</taxon>
        <taxon>Peronosporales</taxon>
        <taxon>Peronosporaceae</taxon>
        <taxon>Bremia</taxon>
    </lineage>
</organism>
<evidence type="ECO:0000256" key="1">
    <source>
        <dbReference type="ARBA" id="ARBA00022723"/>
    </source>
</evidence>
<evidence type="ECO:0000256" key="4">
    <source>
        <dbReference type="PROSITE-ProRule" id="PRU00091"/>
    </source>
</evidence>
<dbReference type="AlphaFoldDB" id="A0A976FGP1"/>
<evidence type="ECO:0000256" key="3">
    <source>
        <dbReference type="ARBA" id="ARBA00022833"/>
    </source>
</evidence>
<dbReference type="InterPro" id="IPR000306">
    <property type="entry name" value="Znf_FYVE"/>
</dbReference>
<accession>A0A976FGP1</accession>
<keyword evidence="7" id="KW-1185">Reference proteome</keyword>
<keyword evidence="2 4" id="KW-0863">Zinc-finger</keyword>
<keyword evidence="3" id="KW-0862">Zinc</keyword>
<dbReference type="KEGG" id="blac:94345504"/>
<gene>
    <name evidence="6" type="ORF">CCR75_001732</name>
</gene>
<evidence type="ECO:0000259" key="5">
    <source>
        <dbReference type="PROSITE" id="PS50178"/>
    </source>
</evidence>
<dbReference type="CDD" id="cd00065">
    <property type="entry name" value="FYVE_like_SF"/>
    <property type="match status" value="1"/>
</dbReference>
<name>A0A976FGP1_BRELC</name>
<dbReference type="InterPro" id="IPR011011">
    <property type="entry name" value="Znf_FYVE_PHD"/>
</dbReference>
<dbReference type="SUPFAM" id="SSF57903">
    <property type="entry name" value="FYVE/PHD zinc finger"/>
    <property type="match status" value="1"/>
</dbReference>
<dbReference type="Pfam" id="PF01363">
    <property type="entry name" value="FYVE"/>
    <property type="match status" value="1"/>
</dbReference>
<dbReference type="PANTHER" id="PTHR43102">
    <property type="entry name" value="SLR1143 PROTEIN"/>
    <property type="match status" value="1"/>
</dbReference>
<sequence>MSNRYHDVEHIPASPADLRKIRKFHQHQEEVRTARQRFAPDSEDEENVAARFTPLQPKLVTSKSEGRANALPSWRRQHSILSAKPVTQSTERGPIGVRDKVARPFFDSTPELHRSLESRSSVSSSETAMGAAVALEQGLITSQTYSNSTYMTDEGLVAIAQRATTQLQAMSKRPVIIGQWKRLARSKPECQVYESLSKAKDQFSVMVSMNLPCSLQEILTVFSTANEAEFHRSMEAVFGDQYVYGINVRSVDCAAYDEDALGVGRRASEESLNDQTLSVQSAKLKLNAVSLMQKHRLVWKQRNMTFLDYFKEERTTKSFTRVMQTMDMQDEELEFSAVTNSSPTGASNSHDYSSQCHLPNGDDLHQKLQGIVAGYVIQEVTEEKLTRVFFYATHRHRSTGQTRLPRSAVQLLRVMVKKVCHLKAVVLRRRLGYYPLSRLPTSPDEALLATYCAACFGSFSLLRKKYYCRLCSHYTCRKCSDLHDVEITVGLIERHRVCVSCVQRVGTCVFTMPSFPPLTSPTVSDEDWVSARAQLPLDEFDTPMMDQDASEDIEDVELVHTNQVGKLAGFVSNLLHSKQDKKREFQKKELAVRQKQRLQLTIDDLNSWASGPTYESTGTPKESISLLDSFCTSNSSASWSSPSPTEA</sequence>
<dbReference type="GO" id="GO:0008270">
    <property type="term" value="F:zinc ion binding"/>
    <property type="evidence" value="ECO:0007669"/>
    <property type="project" value="UniProtKB-KW"/>
</dbReference>
<dbReference type="PANTHER" id="PTHR43102:SF2">
    <property type="entry name" value="GAF DOMAIN-CONTAINING PROTEIN"/>
    <property type="match status" value="1"/>
</dbReference>
<evidence type="ECO:0000313" key="6">
    <source>
        <dbReference type="EMBL" id="TDH66382.1"/>
    </source>
</evidence>
<reference evidence="6 7" key="1">
    <citation type="journal article" date="2021" name="Genome Biol.">
        <title>AFLAP: assembly-free linkage analysis pipeline using k-mers from genome sequencing data.</title>
        <authorList>
            <person name="Fletcher K."/>
            <person name="Zhang L."/>
            <person name="Gil J."/>
            <person name="Han R."/>
            <person name="Cavanaugh K."/>
            <person name="Michelmore R."/>
        </authorList>
    </citation>
    <scope>NUCLEOTIDE SEQUENCE [LARGE SCALE GENOMIC DNA]</scope>
    <source>
        <strain evidence="6 7">SF5</strain>
    </source>
</reference>
<evidence type="ECO:0000313" key="7">
    <source>
        <dbReference type="Proteomes" id="UP000294530"/>
    </source>
</evidence>
<dbReference type="OrthoDB" id="79871at2759"/>
<feature type="domain" description="FYVE-type" evidence="5">
    <location>
        <begin position="452"/>
        <end position="506"/>
    </location>
</feature>
<keyword evidence="1" id="KW-0479">Metal-binding</keyword>
<evidence type="ECO:0000256" key="2">
    <source>
        <dbReference type="ARBA" id="ARBA00022771"/>
    </source>
</evidence>
<dbReference type="EMBL" id="SHOA02000018">
    <property type="protein sequence ID" value="TDH66382.1"/>
    <property type="molecule type" value="Genomic_DNA"/>
</dbReference>
<dbReference type="Gene3D" id="3.30.40.10">
    <property type="entry name" value="Zinc/RING finger domain, C3HC4 (zinc finger)"/>
    <property type="match status" value="1"/>
</dbReference>
<dbReference type="RefSeq" id="XP_067815881.1">
    <property type="nucleotide sequence ID" value="XM_067959833.1"/>
</dbReference>
<dbReference type="InterPro" id="IPR017455">
    <property type="entry name" value="Znf_FYVE-rel"/>
</dbReference>
<dbReference type="InterPro" id="IPR013083">
    <property type="entry name" value="Znf_RING/FYVE/PHD"/>
</dbReference>
<dbReference type="SMART" id="SM00064">
    <property type="entry name" value="FYVE"/>
    <property type="match status" value="1"/>
</dbReference>
<dbReference type="Proteomes" id="UP000294530">
    <property type="component" value="Unassembled WGS sequence"/>
</dbReference>
<dbReference type="PROSITE" id="PS50178">
    <property type="entry name" value="ZF_FYVE"/>
    <property type="match status" value="1"/>
</dbReference>
<protein>
    <recommendedName>
        <fullName evidence="5">FYVE-type domain-containing protein</fullName>
    </recommendedName>
</protein>